<dbReference type="STRING" id="651561.BBI00_10005"/>
<proteinExistence type="predicted"/>
<evidence type="ECO:0000313" key="1">
    <source>
        <dbReference type="EMBL" id="OCA74644.1"/>
    </source>
</evidence>
<reference evidence="2" key="1">
    <citation type="submission" date="2016-07" db="EMBL/GenBank/DDBJ databases">
        <authorList>
            <person name="Florea S."/>
            <person name="Webb J.S."/>
            <person name="Jaromczyk J."/>
            <person name="Schardl C.L."/>
        </authorList>
    </citation>
    <scope>NUCLEOTIDE SEQUENCE [LARGE SCALE GENOMIC DNA]</scope>
    <source>
        <strain evidence="2">CC-VM-7</strain>
    </source>
</reference>
<gene>
    <name evidence="1" type="ORF">BBI00_10005</name>
</gene>
<dbReference type="EMBL" id="MAYG01000001">
    <property type="protein sequence ID" value="OCA74644.1"/>
    <property type="molecule type" value="Genomic_DNA"/>
</dbReference>
<dbReference type="Proteomes" id="UP000093432">
    <property type="component" value="Unassembled WGS sequence"/>
</dbReference>
<evidence type="ECO:0000313" key="2">
    <source>
        <dbReference type="Proteomes" id="UP000093432"/>
    </source>
</evidence>
<comment type="caution">
    <text evidence="1">The sequence shown here is derived from an EMBL/GenBank/DDBJ whole genome shotgun (WGS) entry which is preliminary data.</text>
</comment>
<name>A0A1B8ZSS6_9FLAO</name>
<dbReference type="AlphaFoldDB" id="A0A1B8ZSS6"/>
<accession>A0A1B8ZSS6</accession>
<protein>
    <submittedName>
        <fullName evidence="1">Uncharacterized protein</fullName>
    </submittedName>
</protein>
<sequence length="74" mass="8494">MTNLVILEKPKKRKFLILIINGGDKNKSLDSCGMTKWAHMMQVWIIVATDFIPTIRSDYLHSLSFRRNPGIGSF</sequence>
<organism evidence="1 2">
    <name type="scientific">Chryseobacterium arthrosphaerae</name>
    <dbReference type="NCBI Taxonomy" id="651561"/>
    <lineage>
        <taxon>Bacteria</taxon>
        <taxon>Pseudomonadati</taxon>
        <taxon>Bacteroidota</taxon>
        <taxon>Flavobacteriia</taxon>
        <taxon>Flavobacteriales</taxon>
        <taxon>Weeksellaceae</taxon>
        <taxon>Chryseobacterium group</taxon>
        <taxon>Chryseobacterium</taxon>
    </lineage>
</organism>